<evidence type="ECO:0000256" key="7">
    <source>
        <dbReference type="RuleBase" id="RU364074"/>
    </source>
</evidence>
<evidence type="ECO:0000256" key="3">
    <source>
        <dbReference type="ARBA" id="ARBA00016138"/>
    </source>
</evidence>
<dbReference type="SUPFAM" id="SSF52518">
    <property type="entry name" value="Thiamin diphosphate-binding fold (THDP-binding)"/>
    <property type="match status" value="1"/>
</dbReference>
<comment type="caution">
    <text evidence="9">The sequence shown here is derived from an EMBL/GenBank/DDBJ whole genome shotgun (WGS) entry which is preliminary data.</text>
</comment>
<evidence type="ECO:0000259" key="8">
    <source>
        <dbReference type="SMART" id="SM00861"/>
    </source>
</evidence>
<accession>A0ABT1JW26</accession>
<evidence type="ECO:0000313" key="10">
    <source>
        <dbReference type="Proteomes" id="UP001320766"/>
    </source>
</evidence>
<keyword evidence="5 7" id="KW-0786">Thiamine pyrophosphate</keyword>
<dbReference type="SMART" id="SM00861">
    <property type="entry name" value="Transket_pyr"/>
    <property type="match status" value="1"/>
</dbReference>
<evidence type="ECO:0000256" key="4">
    <source>
        <dbReference type="ARBA" id="ARBA00023002"/>
    </source>
</evidence>
<dbReference type="InterPro" id="IPR005475">
    <property type="entry name" value="Transketolase-like_Pyr-bd"/>
</dbReference>
<dbReference type="PANTHER" id="PTHR11624:SF96">
    <property type="entry name" value="PYRUVATE DEHYDROGENASE E1 COMPONENT SUBUNIT BETA, MITOCHONDRIAL"/>
    <property type="match status" value="1"/>
</dbReference>
<evidence type="ECO:0000256" key="5">
    <source>
        <dbReference type="ARBA" id="ARBA00023052"/>
    </source>
</evidence>
<dbReference type="EMBL" id="JAMZEC010000001">
    <property type="protein sequence ID" value="MCP2345532.1"/>
    <property type="molecule type" value="Genomic_DNA"/>
</dbReference>
<gene>
    <name evidence="9" type="ORF">HD595_001654</name>
</gene>
<evidence type="ECO:0000256" key="1">
    <source>
        <dbReference type="ARBA" id="ARBA00001964"/>
    </source>
</evidence>
<dbReference type="EC" id="1.2.4.1" evidence="2 7"/>
<dbReference type="GO" id="GO:0004739">
    <property type="term" value="F:pyruvate dehydrogenase (acetyl-transferring) activity"/>
    <property type="evidence" value="ECO:0007669"/>
    <property type="project" value="UniProtKB-EC"/>
</dbReference>
<dbReference type="InterPro" id="IPR009014">
    <property type="entry name" value="Transketo_C/PFOR_II"/>
</dbReference>
<reference evidence="9 10" key="1">
    <citation type="submission" date="2022-06" db="EMBL/GenBank/DDBJ databases">
        <title>Sequencing the genomes of 1000 actinobacteria strains.</title>
        <authorList>
            <person name="Klenk H.-P."/>
        </authorList>
    </citation>
    <scope>NUCLEOTIDE SEQUENCE [LARGE SCALE GENOMIC DNA]</scope>
    <source>
        <strain evidence="9 10">DSM 44170</strain>
    </source>
</reference>
<name>A0ABT1JW26_9ACTN</name>
<evidence type="ECO:0000313" key="9">
    <source>
        <dbReference type="EMBL" id="MCP2345532.1"/>
    </source>
</evidence>
<evidence type="ECO:0000256" key="2">
    <source>
        <dbReference type="ARBA" id="ARBA00012281"/>
    </source>
</evidence>
<dbReference type="Gene3D" id="3.40.50.920">
    <property type="match status" value="1"/>
</dbReference>
<keyword evidence="6 7" id="KW-0670">Pyruvate</keyword>
<dbReference type="PANTHER" id="PTHR11624">
    <property type="entry name" value="DEHYDROGENASE RELATED"/>
    <property type="match status" value="1"/>
</dbReference>
<sequence length="336" mass="35865">MRMRVGENLNRALHGLLRDDPSVYVLGEDILDPYGGAFKITKGLSERFPDRVLATPLSEGAIAGVAAGLALAGDKAVVEIMFGDFAALAFDQIVNFAAKSVTMYGRRVPMPLVVRCPSGGHRGYGPTHSQTLQKHFLGVPGLSLFEVTPFHDNRVVLDRMLALGEPCLLFEDKVLYTRPMYGEGAVDELFAWRTVDDVAVVELADGGDPDYTLIVPGGLVHRAVSAMRALLLEHDLAGALLVPSRLHPFDPAGVPGLVPLLARTGLVCVAEDGTAGGTWGEHVAAGLHARLWGTLRRPVALVSSAPSVIPTAVHLEREVLVQDTTIRSAVLEGLHG</sequence>
<comment type="catalytic activity">
    <reaction evidence="7">
        <text>N(6)-[(R)-lipoyl]-L-lysyl-[protein] + pyruvate + H(+) = N(6)-[(R)-S(8)-acetyldihydrolipoyl]-L-lysyl-[protein] + CO2</text>
        <dbReference type="Rhea" id="RHEA:19189"/>
        <dbReference type="Rhea" id="RHEA-COMP:10474"/>
        <dbReference type="Rhea" id="RHEA-COMP:10478"/>
        <dbReference type="ChEBI" id="CHEBI:15361"/>
        <dbReference type="ChEBI" id="CHEBI:15378"/>
        <dbReference type="ChEBI" id="CHEBI:16526"/>
        <dbReference type="ChEBI" id="CHEBI:83099"/>
        <dbReference type="ChEBI" id="CHEBI:83111"/>
        <dbReference type="EC" id="1.2.4.1"/>
    </reaction>
</comment>
<dbReference type="InterPro" id="IPR027110">
    <property type="entry name" value="PDHB_mito-type"/>
</dbReference>
<comment type="cofactor">
    <cofactor evidence="1 7">
        <name>thiamine diphosphate</name>
        <dbReference type="ChEBI" id="CHEBI:58937"/>
    </cofactor>
</comment>
<dbReference type="InterPro" id="IPR029061">
    <property type="entry name" value="THDP-binding"/>
</dbReference>
<organism evidence="9 10">
    <name type="scientific">Nonomuraea roseoviolacea subsp. carminata</name>
    <dbReference type="NCBI Taxonomy" id="160689"/>
    <lineage>
        <taxon>Bacteria</taxon>
        <taxon>Bacillati</taxon>
        <taxon>Actinomycetota</taxon>
        <taxon>Actinomycetes</taxon>
        <taxon>Streptosporangiales</taxon>
        <taxon>Streptosporangiaceae</taxon>
        <taxon>Nonomuraea</taxon>
    </lineage>
</organism>
<proteinExistence type="predicted"/>
<dbReference type="Gene3D" id="3.40.50.970">
    <property type="match status" value="1"/>
</dbReference>
<keyword evidence="4 7" id="KW-0560">Oxidoreductase</keyword>
<keyword evidence="10" id="KW-1185">Reference proteome</keyword>
<dbReference type="Proteomes" id="UP001320766">
    <property type="component" value="Unassembled WGS sequence"/>
</dbReference>
<dbReference type="Pfam" id="PF02779">
    <property type="entry name" value="Transket_pyr"/>
    <property type="match status" value="1"/>
</dbReference>
<dbReference type="SUPFAM" id="SSF52922">
    <property type="entry name" value="TK C-terminal domain-like"/>
    <property type="match status" value="1"/>
</dbReference>
<comment type="function">
    <text evidence="7">The pyruvate dehydrogenase complex catalyzes the overall conversion of pyruvate to acetyl-CoA and CO2.</text>
</comment>
<evidence type="ECO:0000256" key="6">
    <source>
        <dbReference type="ARBA" id="ARBA00023317"/>
    </source>
</evidence>
<feature type="domain" description="Transketolase-like pyrimidine-binding" evidence="8">
    <location>
        <begin position="3"/>
        <end position="178"/>
    </location>
</feature>
<dbReference type="RefSeq" id="WP_253767167.1">
    <property type="nucleotide sequence ID" value="NZ_BAAAVE010000019.1"/>
</dbReference>
<protein>
    <recommendedName>
        <fullName evidence="3 7">Pyruvate dehydrogenase E1 component subunit beta</fullName>
        <ecNumber evidence="2 7">1.2.4.1</ecNumber>
    </recommendedName>
</protein>